<dbReference type="InterPro" id="IPR001381">
    <property type="entry name" value="DHquinase_I"/>
</dbReference>
<gene>
    <name evidence="5 6" type="primary">aroD</name>
    <name evidence="6" type="ORF">C2L71_01235</name>
</gene>
<feature type="binding site" evidence="5">
    <location>
        <position position="23"/>
    </location>
    <ligand>
        <name>3-dehydroquinate</name>
        <dbReference type="ChEBI" id="CHEBI:32364"/>
    </ligand>
</feature>
<dbReference type="InterPro" id="IPR050146">
    <property type="entry name" value="Type-I_3-dehydroquinase"/>
</dbReference>
<keyword evidence="3 5" id="KW-0456">Lyase</keyword>
<dbReference type="EC" id="4.2.1.10" evidence="5"/>
<keyword evidence="7" id="KW-1185">Reference proteome</keyword>
<feature type="binding site" evidence="5">
    <location>
        <position position="215"/>
    </location>
    <ligand>
        <name>3-dehydroquinate</name>
        <dbReference type="ChEBI" id="CHEBI:32364"/>
    </ligand>
</feature>
<protein>
    <recommendedName>
        <fullName evidence="5">3-dehydroquinate dehydratase</fullName>
        <shortName evidence="5">3-dehydroquinase</shortName>
        <ecNumber evidence="5">4.2.1.10</ecNumber>
    </recommendedName>
    <alternativeName>
        <fullName evidence="5">Type I DHQase</fullName>
    </alternativeName>
    <alternativeName>
        <fullName evidence="5">Type I dehydroquinase</fullName>
        <shortName evidence="5">DHQ1</shortName>
    </alternativeName>
</protein>
<evidence type="ECO:0000256" key="4">
    <source>
        <dbReference type="ARBA" id="ARBA00023270"/>
    </source>
</evidence>
<name>A0A2K2UEJ4_9ACTN</name>
<evidence type="ECO:0000313" key="7">
    <source>
        <dbReference type="Proteomes" id="UP000236197"/>
    </source>
</evidence>
<feature type="binding site" evidence="5">
    <location>
        <position position="84"/>
    </location>
    <ligand>
        <name>3-dehydroquinate</name>
        <dbReference type="ChEBI" id="CHEBI:32364"/>
    </ligand>
</feature>
<dbReference type="PANTHER" id="PTHR43699">
    <property type="entry name" value="3-DEHYDROQUINATE DEHYDRATASE"/>
    <property type="match status" value="1"/>
</dbReference>
<dbReference type="AlphaFoldDB" id="A0A2K2UEJ4"/>
<feature type="binding site" evidence="5">
    <location>
        <position position="238"/>
    </location>
    <ligand>
        <name>3-dehydroquinate</name>
        <dbReference type="ChEBI" id="CHEBI:32364"/>
    </ligand>
</feature>
<dbReference type="NCBIfam" id="TIGR01093">
    <property type="entry name" value="aroD"/>
    <property type="match status" value="1"/>
</dbReference>
<comment type="subunit">
    <text evidence="5">Homodimer.</text>
</comment>
<dbReference type="EMBL" id="PPEK01000001">
    <property type="protein sequence ID" value="PNV68638.1"/>
    <property type="molecule type" value="Genomic_DNA"/>
</dbReference>
<dbReference type="Proteomes" id="UP000236197">
    <property type="component" value="Unassembled WGS sequence"/>
</dbReference>
<evidence type="ECO:0000256" key="2">
    <source>
        <dbReference type="ARBA" id="ARBA00023141"/>
    </source>
</evidence>
<dbReference type="GO" id="GO:0003855">
    <property type="term" value="F:3-dehydroquinate dehydratase activity"/>
    <property type="evidence" value="ECO:0007669"/>
    <property type="project" value="UniProtKB-UniRule"/>
</dbReference>
<feature type="binding site" evidence="5">
    <location>
        <begin position="48"/>
        <end position="50"/>
    </location>
    <ligand>
        <name>3-dehydroquinate</name>
        <dbReference type="ChEBI" id="CHEBI:32364"/>
    </ligand>
</feature>
<proteinExistence type="inferred from homology"/>
<accession>A0A2K2UEJ4</accession>
<reference evidence="7" key="1">
    <citation type="submission" date="2018-01" db="EMBL/GenBank/DDBJ databases">
        <title>Rubneribacter badeniensis gen. nov., sp. nov., and Colonibacter rubneri, gen. nov., sp. nov., WGS of new members of the Eggerthellaceae.</title>
        <authorList>
            <person name="Danylec N."/>
            <person name="Stoll D.A."/>
            <person name="Doetsch A."/>
            <person name="Kulling S.E."/>
            <person name="Huch M."/>
        </authorList>
    </citation>
    <scope>NUCLEOTIDE SEQUENCE [LARGE SCALE GENOMIC DNA]</scope>
    <source>
        <strain evidence="7">ResAG-96</strain>
    </source>
</reference>
<dbReference type="CDD" id="cd00502">
    <property type="entry name" value="DHQase_I"/>
    <property type="match status" value="1"/>
</dbReference>
<feature type="active site" description="Schiff-base intermediate with substrate" evidence="5">
    <location>
        <position position="172"/>
    </location>
</feature>
<comment type="pathway">
    <text evidence="5">Metabolic intermediate biosynthesis; chorismate biosynthesis; chorismate from D-erythrose 4-phosphate and phosphoenolpyruvate: step 3/7.</text>
</comment>
<sequence length="256" mass="27428">MHMEPLVIKGMPIGQGRPKIIISLMHAEAADACATAKRGRQAGVDCFEWRGDFCRNVHDIPNMIEDACLVADCLPHNPLLFTFRSVDQGGQMDLPVDAYVALNEALIETGCIDMVDIETWIGDAAVSDLIAHAHAHGVATVVSYHNFAGTPQTDWMVSLLTHIADLGADIPKIAVMARTAADTLRLLAATEEVARVHTDKPLLTMAMGTQGSISRLSGELFGSALTFCALEASSAPGQVDVARARLIMDAFHDVLA</sequence>
<dbReference type="UniPathway" id="UPA00053">
    <property type="reaction ID" value="UER00086"/>
</dbReference>
<dbReference type="PANTHER" id="PTHR43699:SF1">
    <property type="entry name" value="3-DEHYDROQUINATE DEHYDRATASE"/>
    <property type="match status" value="1"/>
</dbReference>
<dbReference type="GO" id="GO:0008652">
    <property type="term" value="P:amino acid biosynthetic process"/>
    <property type="evidence" value="ECO:0007669"/>
    <property type="project" value="UniProtKB-KW"/>
</dbReference>
<dbReference type="FunFam" id="3.20.20.70:FF:000047">
    <property type="entry name" value="3-dehydroquinate dehydratase"/>
    <property type="match status" value="1"/>
</dbReference>
<dbReference type="Gene3D" id="3.20.20.70">
    <property type="entry name" value="Aldolase class I"/>
    <property type="match status" value="1"/>
</dbReference>
<keyword evidence="2 5" id="KW-0057">Aromatic amino acid biosynthesis</keyword>
<comment type="catalytic activity">
    <reaction evidence="1 5">
        <text>3-dehydroquinate = 3-dehydroshikimate + H2O</text>
        <dbReference type="Rhea" id="RHEA:21096"/>
        <dbReference type="ChEBI" id="CHEBI:15377"/>
        <dbReference type="ChEBI" id="CHEBI:16630"/>
        <dbReference type="ChEBI" id="CHEBI:32364"/>
        <dbReference type="EC" id="4.2.1.10"/>
    </reaction>
</comment>
<comment type="similarity">
    <text evidence="5">Belongs to the type-I 3-dehydroquinase family.</text>
</comment>
<dbReference type="InterPro" id="IPR013785">
    <property type="entry name" value="Aldolase_TIM"/>
</dbReference>
<keyword evidence="4 5" id="KW-0704">Schiff base</keyword>
<dbReference type="Pfam" id="PF01487">
    <property type="entry name" value="DHquinase_I"/>
    <property type="match status" value="1"/>
</dbReference>
<keyword evidence="5" id="KW-0028">Amino-acid biosynthesis</keyword>
<dbReference type="HAMAP" id="MF_00214">
    <property type="entry name" value="AroD"/>
    <property type="match status" value="1"/>
</dbReference>
<evidence type="ECO:0000256" key="5">
    <source>
        <dbReference type="HAMAP-Rule" id="MF_00214"/>
    </source>
</evidence>
<evidence type="ECO:0000256" key="1">
    <source>
        <dbReference type="ARBA" id="ARBA00001864"/>
    </source>
</evidence>
<dbReference type="GO" id="GO:0009423">
    <property type="term" value="P:chorismate biosynthetic process"/>
    <property type="evidence" value="ECO:0007669"/>
    <property type="project" value="UniProtKB-UniRule"/>
</dbReference>
<dbReference type="GO" id="GO:0009073">
    <property type="term" value="P:aromatic amino acid family biosynthetic process"/>
    <property type="evidence" value="ECO:0007669"/>
    <property type="project" value="UniProtKB-KW"/>
</dbReference>
<comment type="caution">
    <text evidence="6">The sequence shown here is derived from an EMBL/GenBank/DDBJ whole genome shotgun (WGS) entry which is preliminary data.</text>
</comment>
<feature type="binding site" evidence="5">
    <location>
        <position position="234"/>
    </location>
    <ligand>
        <name>3-dehydroquinate</name>
        <dbReference type="ChEBI" id="CHEBI:32364"/>
    </ligand>
</feature>
<dbReference type="GO" id="GO:0046279">
    <property type="term" value="P:3,4-dihydroxybenzoate biosynthetic process"/>
    <property type="evidence" value="ECO:0007669"/>
    <property type="project" value="UniProtKB-ARBA"/>
</dbReference>
<dbReference type="SUPFAM" id="SSF51569">
    <property type="entry name" value="Aldolase"/>
    <property type="match status" value="1"/>
</dbReference>
<evidence type="ECO:0000313" key="6">
    <source>
        <dbReference type="EMBL" id="PNV68638.1"/>
    </source>
</evidence>
<evidence type="ECO:0000256" key="3">
    <source>
        <dbReference type="ARBA" id="ARBA00023239"/>
    </source>
</evidence>
<organism evidence="6 7">
    <name type="scientific">Enteroscipio rubneri</name>
    <dbReference type="NCBI Taxonomy" id="2070686"/>
    <lineage>
        <taxon>Bacteria</taxon>
        <taxon>Bacillati</taxon>
        <taxon>Actinomycetota</taxon>
        <taxon>Coriobacteriia</taxon>
        <taxon>Eggerthellales</taxon>
        <taxon>Eggerthellaceae</taxon>
        <taxon>Enteroscipio</taxon>
    </lineage>
</organism>
<comment type="function">
    <text evidence="5">Involved in the third step of the chorismate pathway, which leads to the biosynthesis of aromatic amino acids. Catalyzes the cis-dehydration of 3-dehydroquinate (DHQ) and introduces the first double bond of the aromatic ring to yield 3-dehydroshikimate.</text>
</comment>
<feature type="active site" description="Proton donor/acceptor" evidence="5">
    <location>
        <position position="145"/>
    </location>
</feature>